<dbReference type="EC" id="4.2.1.150" evidence="6"/>
<evidence type="ECO:0000256" key="7">
    <source>
        <dbReference type="RuleBase" id="RU003707"/>
    </source>
</evidence>
<dbReference type="PROSITE" id="PS00166">
    <property type="entry name" value="ENOYL_COA_HYDRATASE"/>
    <property type="match status" value="1"/>
</dbReference>
<evidence type="ECO:0000313" key="8">
    <source>
        <dbReference type="EMBL" id="KAF1084635.1"/>
    </source>
</evidence>
<dbReference type="RefSeq" id="WP_161822694.1">
    <property type="nucleotide sequence ID" value="NZ_LSRS01000005.1"/>
</dbReference>
<keyword evidence="4 8" id="KW-0456">Lyase</keyword>
<dbReference type="FunFam" id="1.10.12.10:FF:000001">
    <property type="entry name" value="Probable enoyl-CoA hydratase, mitochondrial"/>
    <property type="match status" value="1"/>
</dbReference>
<proteinExistence type="inferred from homology"/>
<dbReference type="OrthoDB" id="9775794at2"/>
<evidence type="ECO:0000256" key="4">
    <source>
        <dbReference type="ARBA" id="ARBA00023239"/>
    </source>
</evidence>
<comment type="similarity">
    <text evidence="2 7">Belongs to the enoyl-CoA hydratase/isomerase family.</text>
</comment>
<name>A0A9D2WPA1_9FIRM</name>
<dbReference type="EMBL" id="LSRS01000005">
    <property type="protein sequence ID" value="KAF1084635.1"/>
    <property type="molecule type" value="Genomic_DNA"/>
</dbReference>
<dbReference type="GO" id="GO:0018812">
    <property type="term" value="F:3-hydroxyacyl-CoA dehydratase activity"/>
    <property type="evidence" value="ECO:0007669"/>
    <property type="project" value="UniProtKB-EC"/>
</dbReference>
<dbReference type="PANTHER" id="PTHR11941:SF54">
    <property type="entry name" value="ENOYL-COA HYDRATASE, MITOCHONDRIAL"/>
    <property type="match status" value="1"/>
</dbReference>
<dbReference type="PANTHER" id="PTHR11941">
    <property type="entry name" value="ENOYL-COA HYDRATASE-RELATED"/>
    <property type="match status" value="1"/>
</dbReference>
<dbReference type="FunFam" id="3.90.226.10:FF:000009">
    <property type="entry name" value="Carnitinyl-CoA dehydratase"/>
    <property type="match status" value="1"/>
</dbReference>
<dbReference type="GO" id="GO:0006635">
    <property type="term" value="P:fatty acid beta-oxidation"/>
    <property type="evidence" value="ECO:0007669"/>
    <property type="project" value="TreeGrafter"/>
</dbReference>
<accession>A0A9D2WPA1</accession>
<protein>
    <recommendedName>
        <fullName evidence="6">short-chain-enoyl-CoA hydratase</fullName>
        <ecNumber evidence="6">4.2.1.150</ecNumber>
    </recommendedName>
</protein>
<evidence type="ECO:0000256" key="6">
    <source>
        <dbReference type="ARBA" id="ARBA00067035"/>
    </source>
</evidence>
<comment type="caution">
    <text evidence="8">The sequence shown here is derived from an EMBL/GenBank/DDBJ whole genome shotgun (WGS) entry which is preliminary data.</text>
</comment>
<comment type="catalytic activity">
    <reaction evidence="5">
        <text>a short-chain (3S)-3-hydroxyacyl-CoA = a short-chain (2E)-enoyl-CoA + H2O</text>
        <dbReference type="Rhea" id="RHEA:52664"/>
        <dbReference type="ChEBI" id="CHEBI:15377"/>
        <dbReference type="ChEBI" id="CHEBI:87488"/>
        <dbReference type="ChEBI" id="CHEBI:136760"/>
        <dbReference type="EC" id="4.2.1.150"/>
    </reaction>
</comment>
<reference evidence="8" key="1">
    <citation type="submission" date="2016-02" db="EMBL/GenBank/DDBJ databases">
        <title>Draft Genome Sequence of Sporotomaculum syntrophicum Strain FB, a Syntrophic Benzoate Degrader.</title>
        <authorList>
            <person name="Nobu M.K."/>
            <person name="Narihiro T."/>
            <person name="Qiu Y.-L."/>
            <person name="Ohashi A."/>
            <person name="Liu W.-T."/>
            <person name="Yuji S."/>
        </authorList>
    </citation>
    <scope>NUCLEOTIDE SEQUENCE</scope>
    <source>
        <strain evidence="8">FB</strain>
    </source>
</reference>
<dbReference type="Proteomes" id="UP000798488">
    <property type="component" value="Unassembled WGS sequence"/>
</dbReference>
<dbReference type="Gene3D" id="1.10.12.10">
    <property type="entry name" value="Lyase 2-enoyl-coa Hydratase, Chain A, domain 2"/>
    <property type="match status" value="1"/>
</dbReference>
<evidence type="ECO:0000256" key="2">
    <source>
        <dbReference type="ARBA" id="ARBA00005254"/>
    </source>
</evidence>
<gene>
    <name evidence="8" type="primary">echA8_4</name>
    <name evidence="8" type="ORF">SPSYN_02413</name>
</gene>
<dbReference type="AlphaFoldDB" id="A0A9D2WPA1"/>
<dbReference type="InterPro" id="IPR001753">
    <property type="entry name" value="Enoyl-CoA_hydra/iso"/>
</dbReference>
<dbReference type="InterPro" id="IPR018376">
    <property type="entry name" value="Enoyl-CoA_hyd/isom_CS"/>
</dbReference>
<dbReference type="SUPFAM" id="SSF52096">
    <property type="entry name" value="ClpP/crotonase"/>
    <property type="match status" value="1"/>
</dbReference>
<evidence type="ECO:0000256" key="5">
    <source>
        <dbReference type="ARBA" id="ARBA00050624"/>
    </source>
</evidence>
<dbReference type="Pfam" id="PF00378">
    <property type="entry name" value="ECH_1"/>
    <property type="match status" value="1"/>
</dbReference>
<evidence type="ECO:0000256" key="1">
    <source>
        <dbReference type="ARBA" id="ARBA00005086"/>
    </source>
</evidence>
<dbReference type="CDD" id="cd06558">
    <property type="entry name" value="crotonase-like"/>
    <property type="match status" value="1"/>
</dbReference>
<organism evidence="8 9">
    <name type="scientific">Sporotomaculum syntrophicum</name>
    <dbReference type="NCBI Taxonomy" id="182264"/>
    <lineage>
        <taxon>Bacteria</taxon>
        <taxon>Bacillati</taxon>
        <taxon>Bacillota</taxon>
        <taxon>Clostridia</taxon>
        <taxon>Eubacteriales</taxon>
        <taxon>Desulfallaceae</taxon>
        <taxon>Sporotomaculum</taxon>
    </lineage>
</organism>
<comment type="subunit">
    <text evidence="3">Homotetramer.</text>
</comment>
<comment type="pathway">
    <text evidence="1">Lipid metabolism; butanoate metabolism.</text>
</comment>
<dbReference type="InterPro" id="IPR014748">
    <property type="entry name" value="Enoyl-CoA_hydra_C"/>
</dbReference>
<evidence type="ECO:0000313" key="9">
    <source>
        <dbReference type="Proteomes" id="UP000798488"/>
    </source>
</evidence>
<sequence length="260" mass="28133">MGWNNILLEKENEIAVLTINRPDVLNALDAETLQEIGTAMDQLDNDNEVRVVILTGAGSKAFVAGADIAYMQKLTPMEAKNFSRIGQKAFSKIENLSKPVIAAINGFALGGGCELAMACDIRIASDNAKLGQPEVSLGINAGFGATQRLPRLVNPGIAKEMLFTGDYFSAERAKSIGLVNDVVPAAELMKYCMNMAKRIAARAPIAVQLTKEAINDGLEMDLEKGFIHEADIFGVAFSTEDRDEGFASYLDKRKPEFKGK</sequence>
<dbReference type="Gene3D" id="3.90.226.10">
    <property type="entry name" value="2-enoyl-CoA Hydratase, Chain A, domain 1"/>
    <property type="match status" value="1"/>
</dbReference>
<dbReference type="InterPro" id="IPR029045">
    <property type="entry name" value="ClpP/crotonase-like_dom_sf"/>
</dbReference>
<evidence type="ECO:0000256" key="3">
    <source>
        <dbReference type="ARBA" id="ARBA00011881"/>
    </source>
</evidence>
<keyword evidence="9" id="KW-1185">Reference proteome</keyword>